<dbReference type="PANTHER" id="PTHR10885:SF0">
    <property type="entry name" value="ISOPENTENYL-DIPHOSPHATE DELTA-ISOMERASE"/>
    <property type="match status" value="1"/>
</dbReference>
<gene>
    <name evidence="3" type="ORF">SAMN04487989_104196</name>
</gene>
<dbReference type="AlphaFoldDB" id="A0A1I5C4B1"/>
<dbReference type="GO" id="GO:0016787">
    <property type="term" value="F:hydrolase activity"/>
    <property type="evidence" value="ECO:0007669"/>
    <property type="project" value="UniProtKB-KW"/>
</dbReference>
<dbReference type="RefSeq" id="WP_092208538.1">
    <property type="nucleotide sequence ID" value="NZ_FOVN01000004.1"/>
</dbReference>
<evidence type="ECO:0000313" key="4">
    <source>
        <dbReference type="Proteomes" id="UP000198705"/>
    </source>
</evidence>
<sequence>MDERIDIVTKTGQETGKTALKSEVHDKGYHHNTAHIWLYTAKGDILLAQRSVKKVICPLLWDVSVAGHVDAGETIEQAAIRETQEEIGLTISEFDLKKIGVFPCFQSYKNGIIDNEFHHTYIAKLPVSINKLKPQPEEVDALQLVTLDQFKLLLQHSTNTNYFVPSNKKYYESVLKAITLVTQ</sequence>
<dbReference type="STRING" id="649333.SAMN04487989_104196"/>
<keyword evidence="3" id="KW-0413">Isomerase</keyword>
<feature type="domain" description="Nudix hydrolase" evidence="2">
    <location>
        <begin position="29"/>
        <end position="169"/>
    </location>
</feature>
<dbReference type="InterPro" id="IPR020084">
    <property type="entry name" value="NUDIX_hydrolase_CS"/>
</dbReference>
<dbReference type="Pfam" id="PF00293">
    <property type="entry name" value="NUDIX"/>
    <property type="match status" value="1"/>
</dbReference>
<dbReference type="InterPro" id="IPR000086">
    <property type="entry name" value="NUDIX_hydrolase_dom"/>
</dbReference>
<dbReference type="PROSITE" id="PS51462">
    <property type="entry name" value="NUDIX"/>
    <property type="match status" value="1"/>
</dbReference>
<keyword evidence="1" id="KW-0378">Hydrolase</keyword>
<dbReference type="EMBL" id="FOVN01000004">
    <property type="protein sequence ID" value="SFN81829.1"/>
    <property type="molecule type" value="Genomic_DNA"/>
</dbReference>
<name>A0A1I5C4B1_9FLAO</name>
<keyword evidence="4" id="KW-1185">Reference proteome</keyword>
<dbReference type="InterPro" id="IPR015797">
    <property type="entry name" value="NUDIX_hydrolase-like_dom_sf"/>
</dbReference>
<dbReference type="GO" id="GO:0016853">
    <property type="term" value="F:isomerase activity"/>
    <property type="evidence" value="ECO:0007669"/>
    <property type="project" value="UniProtKB-KW"/>
</dbReference>
<dbReference type="PANTHER" id="PTHR10885">
    <property type="entry name" value="ISOPENTENYL-DIPHOSPHATE DELTA-ISOMERASE"/>
    <property type="match status" value="1"/>
</dbReference>
<evidence type="ECO:0000256" key="1">
    <source>
        <dbReference type="ARBA" id="ARBA00022801"/>
    </source>
</evidence>
<dbReference type="Proteomes" id="UP000198705">
    <property type="component" value="Unassembled WGS sequence"/>
</dbReference>
<dbReference type="Gene3D" id="3.90.79.10">
    <property type="entry name" value="Nucleoside Triphosphate Pyrophosphohydrolase"/>
    <property type="match status" value="1"/>
</dbReference>
<accession>A0A1I5C4B1</accession>
<evidence type="ECO:0000259" key="2">
    <source>
        <dbReference type="PROSITE" id="PS51462"/>
    </source>
</evidence>
<dbReference type="PROSITE" id="PS00893">
    <property type="entry name" value="NUDIX_BOX"/>
    <property type="match status" value="1"/>
</dbReference>
<evidence type="ECO:0000313" key="3">
    <source>
        <dbReference type="EMBL" id="SFN81829.1"/>
    </source>
</evidence>
<reference evidence="4" key="1">
    <citation type="submission" date="2016-10" db="EMBL/GenBank/DDBJ databases">
        <authorList>
            <person name="Varghese N."/>
            <person name="Submissions S."/>
        </authorList>
    </citation>
    <scope>NUCLEOTIDE SEQUENCE [LARGE SCALE GENOMIC DNA]</scope>
    <source>
        <strain evidence="4">DSM 23925</strain>
    </source>
</reference>
<proteinExistence type="predicted"/>
<dbReference type="OrthoDB" id="9786032at2"/>
<protein>
    <submittedName>
        <fullName evidence="3">Isopentenyldiphosphate isomerase</fullName>
    </submittedName>
</protein>
<organism evidence="3 4">
    <name type="scientific">Bizionia echini</name>
    <dbReference type="NCBI Taxonomy" id="649333"/>
    <lineage>
        <taxon>Bacteria</taxon>
        <taxon>Pseudomonadati</taxon>
        <taxon>Bacteroidota</taxon>
        <taxon>Flavobacteriia</taxon>
        <taxon>Flavobacteriales</taxon>
        <taxon>Flavobacteriaceae</taxon>
        <taxon>Bizionia</taxon>
    </lineage>
</organism>
<dbReference type="CDD" id="cd04692">
    <property type="entry name" value="NUDIX_Hydrolase"/>
    <property type="match status" value="1"/>
</dbReference>
<dbReference type="SUPFAM" id="SSF55811">
    <property type="entry name" value="Nudix"/>
    <property type="match status" value="1"/>
</dbReference>